<proteinExistence type="predicted"/>
<dbReference type="AlphaFoldDB" id="A0A238FIS6"/>
<protein>
    <submittedName>
        <fullName evidence="1">BQ2448_6980 protein</fullName>
    </submittedName>
</protein>
<dbReference type="EMBL" id="FMSP01000017">
    <property type="protein sequence ID" value="SCV73055.1"/>
    <property type="molecule type" value="Genomic_DNA"/>
</dbReference>
<name>A0A238FIS6_9BASI</name>
<sequence length="47" mass="5635">MYLKLMFSTMLRSEEPLWWMYQRTVGSAAPACGIHVPIRSHRHREFL</sequence>
<accession>A0A238FIS6</accession>
<reference evidence="2" key="1">
    <citation type="submission" date="2016-09" db="EMBL/GenBank/DDBJ databases">
        <authorList>
            <person name="Jeantristanb JTB J.-T."/>
            <person name="Ricardo R."/>
        </authorList>
    </citation>
    <scope>NUCLEOTIDE SEQUENCE [LARGE SCALE GENOMIC DNA]</scope>
</reference>
<evidence type="ECO:0000313" key="2">
    <source>
        <dbReference type="Proteomes" id="UP000198372"/>
    </source>
</evidence>
<keyword evidence="2" id="KW-1185">Reference proteome</keyword>
<dbReference type="Proteomes" id="UP000198372">
    <property type="component" value="Unassembled WGS sequence"/>
</dbReference>
<gene>
    <name evidence="1" type="ORF">BQ2448_6980</name>
</gene>
<evidence type="ECO:0000313" key="1">
    <source>
        <dbReference type="EMBL" id="SCV73055.1"/>
    </source>
</evidence>
<organism evidence="1 2">
    <name type="scientific">Microbotryum intermedium</name>
    <dbReference type="NCBI Taxonomy" id="269621"/>
    <lineage>
        <taxon>Eukaryota</taxon>
        <taxon>Fungi</taxon>
        <taxon>Dikarya</taxon>
        <taxon>Basidiomycota</taxon>
        <taxon>Pucciniomycotina</taxon>
        <taxon>Microbotryomycetes</taxon>
        <taxon>Microbotryales</taxon>
        <taxon>Microbotryaceae</taxon>
        <taxon>Microbotryum</taxon>
    </lineage>
</organism>